<dbReference type="Pfam" id="PF21068">
    <property type="entry name" value="ATPgraspMvdD"/>
    <property type="match status" value="1"/>
</dbReference>
<keyword evidence="1" id="KW-0067">ATP-binding</keyword>
<evidence type="ECO:0000313" key="4">
    <source>
        <dbReference type="Proteomes" id="UP000185003"/>
    </source>
</evidence>
<dbReference type="SUPFAM" id="SSF56059">
    <property type="entry name" value="Glutathione synthetase ATP-binding domain-like"/>
    <property type="match status" value="1"/>
</dbReference>
<dbReference type="EMBL" id="FSRA01000001">
    <property type="protein sequence ID" value="SIN66756.1"/>
    <property type="molecule type" value="Genomic_DNA"/>
</dbReference>
<gene>
    <name evidence="3" type="ORF">SAMN04488055_0406</name>
</gene>
<dbReference type="GO" id="GO:0009432">
    <property type="term" value="P:SOS response"/>
    <property type="evidence" value="ECO:0007669"/>
    <property type="project" value="TreeGrafter"/>
</dbReference>
<evidence type="ECO:0000313" key="3">
    <source>
        <dbReference type="EMBL" id="SIN66756.1"/>
    </source>
</evidence>
<name>A0A1N6D7U0_9BACT</name>
<dbReference type="Gene3D" id="3.30.470.20">
    <property type="entry name" value="ATP-grasp fold, B domain"/>
    <property type="match status" value="1"/>
</dbReference>
<dbReference type="GO" id="GO:0046872">
    <property type="term" value="F:metal ion binding"/>
    <property type="evidence" value="ECO:0007669"/>
    <property type="project" value="InterPro"/>
</dbReference>
<organism evidence="3 4">
    <name type="scientific">Chitinophaga niabensis</name>
    <dbReference type="NCBI Taxonomy" id="536979"/>
    <lineage>
        <taxon>Bacteria</taxon>
        <taxon>Pseudomonadati</taxon>
        <taxon>Bacteroidota</taxon>
        <taxon>Chitinophagia</taxon>
        <taxon>Chitinophagales</taxon>
        <taxon>Chitinophagaceae</taxon>
        <taxon>Chitinophaga</taxon>
    </lineage>
</organism>
<dbReference type="Proteomes" id="UP000185003">
    <property type="component" value="Unassembled WGS sequence"/>
</dbReference>
<dbReference type="PANTHER" id="PTHR21621:SF0">
    <property type="entry name" value="BETA-CITRYLGLUTAMATE SYNTHASE B-RELATED"/>
    <property type="match status" value="1"/>
</dbReference>
<evidence type="ECO:0000259" key="2">
    <source>
        <dbReference type="PROSITE" id="PS50975"/>
    </source>
</evidence>
<accession>A0A1N6D7U0</accession>
<dbReference type="STRING" id="536979.SAMN04488055_0406"/>
<dbReference type="AlphaFoldDB" id="A0A1N6D7U0"/>
<dbReference type="PROSITE" id="PS50975">
    <property type="entry name" value="ATP_GRASP"/>
    <property type="match status" value="1"/>
</dbReference>
<protein>
    <recommendedName>
        <fullName evidence="2">ATP-grasp domain-containing protein</fullName>
    </recommendedName>
</protein>
<evidence type="ECO:0000256" key="1">
    <source>
        <dbReference type="PROSITE-ProRule" id="PRU00409"/>
    </source>
</evidence>
<keyword evidence="4" id="KW-1185">Reference proteome</keyword>
<dbReference type="InterPro" id="IPR048936">
    <property type="entry name" value="MvdD-like_ATPgrasp"/>
</dbReference>
<feature type="domain" description="ATP-grasp" evidence="2">
    <location>
        <begin position="134"/>
        <end position="324"/>
    </location>
</feature>
<dbReference type="GO" id="GO:0018169">
    <property type="term" value="F:ribosomal S6-glutamic acid ligase activity"/>
    <property type="evidence" value="ECO:0007669"/>
    <property type="project" value="TreeGrafter"/>
</dbReference>
<reference evidence="4" key="1">
    <citation type="submission" date="2016-11" db="EMBL/GenBank/DDBJ databases">
        <authorList>
            <person name="Varghese N."/>
            <person name="Submissions S."/>
        </authorList>
    </citation>
    <scope>NUCLEOTIDE SEQUENCE [LARGE SCALE GENOMIC DNA]</scope>
    <source>
        <strain evidence="4">DSM 24787</strain>
    </source>
</reference>
<dbReference type="GO" id="GO:0005737">
    <property type="term" value="C:cytoplasm"/>
    <property type="evidence" value="ECO:0007669"/>
    <property type="project" value="TreeGrafter"/>
</dbReference>
<dbReference type="GO" id="GO:0005524">
    <property type="term" value="F:ATP binding"/>
    <property type="evidence" value="ECO:0007669"/>
    <property type="project" value="UniProtKB-UniRule"/>
</dbReference>
<dbReference type="OrthoDB" id="583309at2"/>
<proteinExistence type="predicted"/>
<sequence>MNNGKVLIITHSEDNYAVDTVIQQIRRLGGSCVRFDADRYPVESRLSSSIINGQWQGLLETTEGTYTLDDITAVWYRRSYHIGKGLETLLEKEYLSSTLGELRRTLFGMLEGLKCFQIERYSVYRRLDSKEEQLRIARDCGLEVPATCITNSPAQLKAFLAGTNKPVIAKMQSAFAIYRDGQEHVVFTNEVTATHLDQLNELRYCPMVFQEKLEKALELRVTIVGRRIFPFSIDSRQLVDWRKEGAALADEWQPYVLPVDISKALLAFMDTYGLNYGAIDLILTPEGKYYFLEVNAAGEYFWLDKLCDNAISQHLAAVLLNQAERRE</sequence>
<dbReference type="PANTHER" id="PTHR21621">
    <property type="entry name" value="RIBOSOMAL PROTEIN S6 MODIFICATION PROTEIN"/>
    <property type="match status" value="1"/>
</dbReference>
<dbReference type="InterPro" id="IPR011761">
    <property type="entry name" value="ATP-grasp"/>
</dbReference>
<dbReference type="RefSeq" id="WP_074237501.1">
    <property type="nucleotide sequence ID" value="NZ_FSRA01000001.1"/>
</dbReference>
<keyword evidence="1" id="KW-0547">Nucleotide-binding</keyword>